<reference evidence="2 3" key="1">
    <citation type="submission" date="2019-07" db="EMBL/GenBank/DDBJ databases">
        <title>Genomics analysis of Aphanomyces spp. identifies a new class of oomycete effector associated with host adaptation.</title>
        <authorList>
            <person name="Gaulin E."/>
        </authorList>
    </citation>
    <scope>NUCLEOTIDE SEQUENCE [LARGE SCALE GENOMIC DNA]</scope>
    <source>
        <strain evidence="2 3">ATCC 201684</strain>
    </source>
</reference>
<dbReference type="Proteomes" id="UP000481153">
    <property type="component" value="Unassembled WGS sequence"/>
</dbReference>
<comment type="caution">
    <text evidence="2">The sequence shown here is derived from an EMBL/GenBank/DDBJ whole genome shotgun (WGS) entry which is preliminary data.</text>
</comment>
<protein>
    <recommendedName>
        <fullName evidence="1">Chromo domain-containing protein</fullName>
    </recommendedName>
</protein>
<evidence type="ECO:0000259" key="1">
    <source>
        <dbReference type="PROSITE" id="PS50013"/>
    </source>
</evidence>
<dbReference type="Gene3D" id="2.40.50.40">
    <property type="match status" value="1"/>
</dbReference>
<evidence type="ECO:0000313" key="2">
    <source>
        <dbReference type="EMBL" id="KAF0732484.1"/>
    </source>
</evidence>
<dbReference type="InterPro" id="IPR000953">
    <property type="entry name" value="Chromo/chromo_shadow_dom"/>
</dbReference>
<dbReference type="InterPro" id="IPR023780">
    <property type="entry name" value="Chromo_domain"/>
</dbReference>
<keyword evidence="3" id="KW-1185">Reference proteome</keyword>
<gene>
    <name evidence="2" type="ORF">Ae201684_010473</name>
</gene>
<dbReference type="Pfam" id="PF00385">
    <property type="entry name" value="Chromo"/>
    <property type="match status" value="1"/>
</dbReference>
<accession>A0A6G0WYA0</accession>
<proteinExistence type="predicted"/>
<dbReference type="EMBL" id="VJMJ01000132">
    <property type="protein sequence ID" value="KAF0732484.1"/>
    <property type="molecule type" value="Genomic_DNA"/>
</dbReference>
<dbReference type="AlphaFoldDB" id="A0A6G0WYA0"/>
<sequence>MSRVKLYAEESFEVTEELLEHISEKGIMLKVSSISTHKLDKDAGEYVLLVHWEGLEEIEASWERLSKLMREYSAVVQAYVKTIKSKKIREALEADM</sequence>
<dbReference type="PROSITE" id="PS50013">
    <property type="entry name" value="CHROMO_2"/>
    <property type="match status" value="1"/>
</dbReference>
<organism evidence="2 3">
    <name type="scientific">Aphanomyces euteiches</name>
    <dbReference type="NCBI Taxonomy" id="100861"/>
    <lineage>
        <taxon>Eukaryota</taxon>
        <taxon>Sar</taxon>
        <taxon>Stramenopiles</taxon>
        <taxon>Oomycota</taxon>
        <taxon>Saprolegniomycetes</taxon>
        <taxon>Saprolegniales</taxon>
        <taxon>Verrucalvaceae</taxon>
        <taxon>Aphanomyces</taxon>
    </lineage>
</organism>
<dbReference type="VEuPathDB" id="FungiDB:AeMF1_015387"/>
<feature type="domain" description="Chromo" evidence="1">
    <location>
        <begin position="13"/>
        <end position="91"/>
    </location>
</feature>
<dbReference type="InterPro" id="IPR016197">
    <property type="entry name" value="Chromo-like_dom_sf"/>
</dbReference>
<name>A0A6G0WYA0_9STRA</name>
<evidence type="ECO:0000313" key="3">
    <source>
        <dbReference type="Proteomes" id="UP000481153"/>
    </source>
</evidence>
<dbReference type="SUPFAM" id="SSF54160">
    <property type="entry name" value="Chromo domain-like"/>
    <property type="match status" value="1"/>
</dbReference>